<dbReference type="InterPro" id="IPR039426">
    <property type="entry name" value="TonB-dep_rcpt-like"/>
</dbReference>
<keyword evidence="2" id="KW-1134">Transmembrane beta strand</keyword>
<comment type="similarity">
    <text evidence="2">Belongs to the TonB-dependent receptor family.</text>
</comment>
<feature type="domain" description="TonB-dependent receptor plug" evidence="4">
    <location>
        <begin position="622"/>
        <end position="702"/>
    </location>
</feature>
<dbReference type="PANTHER" id="PTHR30069">
    <property type="entry name" value="TONB-DEPENDENT OUTER MEMBRANE RECEPTOR"/>
    <property type="match status" value="1"/>
</dbReference>
<evidence type="ECO:0000313" key="5">
    <source>
        <dbReference type="EMBL" id="TLU98692.1"/>
    </source>
</evidence>
<keyword evidence="5" id="KW-0675">Receptor</keyword>
<dbReference type="InterPro" id="IPR012910">
    <property type="entry name" value="Plug_dom"/>
</dbReference>
<dbReference type="GO" id="GO:0044718">
    <property type="term" value="P:siderophore transmembrane transport"/>
    <property type="evidence" value="ECO:0007669"/>
    <property type="project" value="TreeGrafter"/>
</dbReference>
<keyword evidence="2" id="KW-0813">Transport</keyword>
<keyword evidence="1 3" id="KW-0732">Signal</keyword>
<keyword evidence="6" id="KW-1185">Reference proteome</keyword>
<protein>
    <submittedName>
        <fullName evidence="5">TonB-dependent receptor</fullName>
    </submittedName>
</protein>
<reference evidence="5 6" key="1">
    <citation type="submission" date="2019-05" db="EMBL/GenBank/DDBJ databases">
        <authorList>
            <person name="Qu J.-H."/>
        </authorList>
    </citation>
    <scope>NUCLEOTIDE SEQUENCE [LARGE SCALE GENOMIC DNA]</scope>
    <source>
        <strain evidence="5 6">Z12</strain>
    </source>
</reference>
<feature type="chain" id="PRO_5024400355" evidence="3">
    <location>
        <begin position="27"/>
        <end position="809"/>
    </location>
</feature>
<dbReference type="PROSITE" id="PS52016">
    <property type="entry name" value="TONB_DEPENDENT_REC_3"/>
    <property type="match status" value="1"/>
</dbReference>
<name>A0A5R9KR11_9BACT</name>
<evidence type="ECO:0000259" key="4">
    <source>
        <dbReference type="Pfam" id="PF07715"/>
    </source>
</evidence>
<comment type="subcellular location">
    <subcellularLocation>
        <location evidence="2">Cell outer membrane</location>
        <topology evidence="2">Multi-pass membrane protein</topology>
    </subcellularLocation>
</comment>
<dbReference type="PANTHER" id="PTHR30069:SF29">
    <property type="entry name" value="HEMOGLOBIN AND HEMOGLOBIN-HAPTOGLOBIN-BINDING PROTEIN 1-RELATED"/>
    <property type="match status" value="1"/>
</dbReference>
<dbReference type="SUPFAM" id="SSF56935">
    <property type="entry name" value="Porins"/>
    <property type="match status" value="1"/>
</dbReference>
<evidence type="ECO:0000256" key="1">
    <source>
        <dbReference type="ARBA" id="ARBA00022729"/>
    </source>
</evidence>
<organism evidence="5 6">
    <name type="scientific">Dyadobacter sediminis</name>
    <dbReference type="NCBI Taxonomy" id="1493691"/>
    <lineage>
        <taxon>Bacteria</taxon>
        <taxon>Pseudomonadati</taxon>
        <taxon>Bacteroidota</taxon>
        <taxon>Cytophagia</taxon>
        <taxon>Cytophagales</taxon>
        <taxon>Spirosomataceae</taxon>
        <taxon>Dyadobacter</taxon>
    </lineage>
</organism>
<keyword evidence="2" id="KW-0812">Transmembrane</keyword>
<evidence type="ECO:0000313" key="6">
    <source>
        <dbReference type="Proteomes" id="UP000309788"/>
    </source>
</evidence>
<dbReference type="AlphaFoldDB" id="A0A5R9KR11"/>
<sequence length="809" mass="90084">MHLTKYLQKSMLVAALLMALMALKWADEDFTRQITSKLQLYRHQFPYEKAYLHTDKPYYVTGDTLWFKGYLVDGSMHLPDSASNLLYVDFIEQQTGKNVALRRVQMSGGIGHGEITLDSLPAGAYTIRAYTNWMRNFSDVFFFQKSIHLFDTESSTANAPSDLTNVQFFPESGQLVAGINTRVAFKAVNGNGLGTDVKGFILNRNNDTVSSFNSEYLGMGRFQFEPKSGENYTAFIRTKDGKATRFNFPEVQENGFTLLVDNLSNPLKMRIIAYCKTPEKKDIPVHIVGHSRGIISFAARGVISDKGLTMSLPTAELPDGITHLTLFDDQNKPVCERLVFINHQRSLNLKVNLSKTAFAPREQTEIEIVATDSAGKPAEANLSVAVTDAGQIKQQPYDANIVSYLLLSSDLKGFIEQPGYYFDLEKKQRKIHADYLMMTQGWSRFRWEDVLRDSLEAPGRFLEQGITLTGEVLRNDKPVNSKIMLSLFLSNDSLSNFLSAETNENGKFAIYNLVFADSLQIRLQGMNKKGNQNLSFVLNPFDPPRMTLLQVPFYPVTVEAQKFKDFLKRAGEEQELTRKIRENRERLLKEVTIKAKKEVPRDSRKLYNTADATLKITPQLASGNMSVLDMLAGRVAGVQVSGSGMNASVFIRGNRGEPLFVLDGMPVDKAMITNLNVFDVESIDVLKGASAAIFGSRGGNGVISVLTKRGNASYDYSQDIVPGVLVSKIAGFNVPKEFYAPAYAVKMPDNALPDFRSTIHWAPMLKTDKSGKVKFRYYNTDAATSVDVRVEALSPSGIQGAANAGYAVQ</sequence>
<evidence type="ECO:0000256" key="2">
    <source>
        <dbReference type="PROSITE-ProRule" id="PRU01360"/>
    </source>
</evidence>
<dbReference type="InterPro" id="IPR037066">
    <property type="entry name" value="Plug_dom_sf"/>
</dbReference>
<dbReference type="GO" id="GO:0009279">
    <property type="term" value="C:cell outer membrane"/>
    <property type="evidence" value="ECO:0007669"/>
    <property type="project" value="UniProtKB-SubCell"/>
</dbReference>
<dbReference type="EMBL" id="VCEI01000001">
    <property type="protein sequence ID" value="TLU98692.1"/>
    <property type="molecule type" value="Genomic_DNA"/>
</dbReference>
<dbReference type="Proteomes" id="UP000309788">
    <property type="component" value="Unassembled WGS sequence"/>
</dbReference>
<evidence type="ECO:0000256" key="3">
    <source>
        <dbReference type="SAM" id="SignalP"/>
    </source>
</evidence>
<gene>
    <name evidence="5" type="ORF">FEM55_00095</name>
</gene>
<feature type="signal peptide" evidence="3">
    <location>
        <begin position="1"/>
        <end position="26"/>
    </location>
</feature>
<dbReference type="RefSeq" id="WP_138279296.1">
    <property type="nucleotide sequence ID" value="NZ_BMGE01000009.1"/>
</dbReference>
<dbReference type="OrthoDB" id="679547at2"/>
<keyword evidence="2" id="KW-0998">Cell outer membrane</keyword>
<dbReference type="Gene3D" id="2.60.40.1930">
    <property type="match status" value="1"/>
</dbReference>
<proteinExistence type="inferred from homology"/>
<dbReference type="Gene3D" id="2.170.130.10">
    <property type="entry name" value="TonB-dependent receptor, plug domain"/>
    <property type="match status" value="1"/>
</dbReference>
<comment type="caution">
    <text evidence="5">The sequence shown here is derived from an EMBL/GenBank/DDBJ whole genome shotgun (WGS) entry which is preliminary data.</text>
</comment>
<dbReference type="GO" id="GO:0015344">
    <property type="term" value="F:siderophore uptake transmembrane transporter activity"/>
    <property type="evidence" value="ECO:0007669"/>
    <property type="project" value="TreeGrafter"/>
</dbReference>
<accession>A0A5R9KR11</accession>
<dbReference type="Pfam" id="PF07715">
    <property type="entry name" value="Plug"/>
    <property type="match status" value="1"/>
</dbReference>
<keyword evidence="2" id="KW-0472">Membrane</keyword>